<reference evidence="1 2" key="1">
    <citation type="submission" date="2020-09" db="EMBL/GenBank/DDBJ databases">
        <title>Investigation of environmental microbe.</title>
        <authorList>
            <person name="Ou Y."/>
            <person name="Kang Q."/>
        </authorList>
    </citation>
    <scope>NUCLEOTIDE SEQUENCE [LARGE SCALE GENOMIC DNA]</scope>
    <source>
        <strain evidence="1 2">KJZ-9</strain>
    </source>
</reference>
<dbReference type="RefSeq" id="WP_190616975.1">
    <property type="nucleotide sequence ID" value="NZ_CP061538.1"/>
</dbReference>
<sequence>MGLKFSEDLTAWQKWAEKQNLARYLAHRLRRKTEDRPRQFVLLRRGSDAPKILVALEATSPTQIAALLEPAKHLEELGVPVAVVTLGEHRAFLETRGYQIVEEISDSESMPVSLEEVKQVIAAGHYLPVGSWAYALGQRRGWTFNVIQHGLNTPFAPPLPANSRLFAFSPADAEFWISGRSDIQAEVVGAQIFYEALQKPPVNASEITETPIFLGQMHGAELSRASFARASYKFCQNHGAIYRPHPSEKDKLSTMTHKLWAKRGVTIDSSKTPLNELNNPVVSVFSTGVLEAAIRGIPAWVYHPNPPEWLLEFWNRYGLSQWGSEPTAPPLAPETEPAQKIARIIADTLEN</sequence>
<protein>
    <submittedName>
        <fullName evidence="1">RNA-binding protein</fullName>
    </submittedName>
</protein>
<keyword evidence="2" id="KW-1185">Reference proteome</keyword>
<organism evidence="1 2">
    <name type="scientific">Rothia amarae</name>
    <dbReference type="NCBI Taxonomy" id="169480"/>
    <lineage>
        <taxon>Bacteria</taxon>
        <taxon>Bacillati</taxon>
        <taxon>Actinomycetota</taxon>
        <taxon>Actinomycetes</taxon>
        <taxon>Micrococcales</taxon>
        <taxon>Micrococcaceae</taxon>
        <taxon>Rothia</taxon>
    </lineage>
</organism>
<proteinExistence type="predicted"/>
<evidence type="ECO:0000313" key="1">
    <source>
        <dbReference type="EMBL" id="QNV39456.1"/>
    </source>
</evidence>
<dbReference type="Proteomes" id="UP000516421">
    <property type="component" value="Chromosome"/>
</dbReference>
<dbReference type="KEGG" id="rama:IDM48_08710"/>
<name>A0A7H2BIG0_9MICC</name>
<dbReference type="EMBL" id="CP061538">
    <property type="protein sequence ID" value="QNV39456.1"/>
    <property type="molecule type" value="Genomic_DNA"/>
</dbReference>
<evidence type="ECO:0000313" key="2">
    <source>
        <dbReference type="Proteomes" id="UP000516421"/>
    </source>
</evidence>
<dbReference type="AlphaFoldDB" id="A0A7H2BIG0"/>
<gene>
    <name evidence="1" type="ORF">IDM48_08710</name>
</gene>
<accession>A0A7H2BIG0</accession>